<dbReference type="SUPFAM" id="SSF55961">
    <property type="entry name" value="Bet v1-like"/>
    <property type="match status" value="1"/>
</dbReference>
<dbReference type="PANTHER" id="PTHR10658">
    <property type="entry name" value="PHOSPHATIDYLINOSITOL TRANSFER PROTEIN"/>
    <property type="match status" value="1"/>
</dbReference>
<sequence>MYVVMKLQQQNTKGNEGVEVLENRPFEDNVLGKGQFTLKIYRLQSKAPAWLTAFAPPDTLVMQEEAWNAYPRCKSELIKFALLQCPYFPKFCLTIETIHKADNGHLENVHCLSKEQLANRQLENIDIASAASDYWGYIVGISGIDLSKFQSARTGRGPLLEGWQDRCNPIMTAYKLVTVDVPYWGFGSRLEQAFLAGERSLFLESHRNCFAWIDEWFGMTVEMMRELEEQSDSSLNKVRIS</sequence>
<gene>
    <name evidence="2" type="ORF">ILEXP_LOCUS10905</name>
    <name evidence="3" type="ORF">ILEXP_LOCUS48959</name>
</gene>
<dbReference type="InterPro" id="IPR055261">
    <property type="entry name" value="PI_transfer_N"/>
</dbReference>
<dbReference type="GO" id="GO:0005737">
    <property type="term" value="C:cytoplasm"/>
    <property type="evidence" value="ECO:0007669"/>
    <property type="project" value="UniProtKB-ARBA"/>
</dbReference>
<dbReference type="FunFam" id="3.30.530.20:FF:000028">
    <property type="entry name" value="Phosphatidylinositol transfer protein 5"/>
    <property type="match status" value="1"/>
</dbReference>
<dbReference type="EMBL" id="CAUOFW020007391">
    <property type="protein sequence ID" value="CAK9179021.1"/>
    <property type="molecule type" value="Genomic_DNA"/>
</dbReference>
<dbReference type="InterPro" id="IPR023393">
    <property type="entry name" value="START-like_dom_sf"/>
</dbReference>
<dbReference type="EMBL" id="CAUOFW020001281">
    <property type="protein sequence ID" value="CAK9143207.1"/>
    <property type="molecule type" value="Genomic_DNA"/>
</dbReference>
<dbReference type="GO" id="GO:0071944">
    <property type="term" value="C:cell periphery"/>
    <property type="evidence" value="ECO:0007669"/>
    <property type="project" value="UniProtKB-ARBA"/>
</dbReference>
<dbReference type="Proteomes" id="UP001642360">
    <property type="component" value="Unassembled WGS sequence"/>
</dbReference>
<dbReference type="GO" id="GO:0008526">
    <property type="term" value="F:phosphatidylinositol transfer activity"/>
    <property type="evidence" value="ECO:0007669"/>
    <property type="project" value="UniProtKB-ARBA"/>
</dbReference>
<evidence type="ECO:0000259" key="1">
    <source>
        <dbReference type="Pfam" id="PF02121"/>
    </source>
</evidence>
<dbReference type="Pfam" id="PF02121">
    <property type="entry name" value="IP_trans"/>
    <property type="match status" value="1"/>
</dbReference>
<evidence type="ECO:0000313" key="3">
    <source>
        <dbReference type="EMBL" id="CAK9179021.1"/>
    </source>
</evidence>
<dbReference type="AlphaFoldDB" id="A0ABC8RFS2"/>
<dbReference type="Gene3D" id="3.30.530.20">
    <property type="match status" value="1"/>
</dbReference>
<comment type="caution">
    <text evidence="2">The sequence shown here is derived from an EMBL/GenBank/DDBJ whole genome shotgun (WGS) entry which is preliminary data.</text>
</comment>
<protein>
    <recommendedName>
        <fullName evidence="1">Phosphatidylinositol transfer protein N-terminal domain-containing protein</fullName>
    </recommendedName>
</protein>
<organism evidence="2 4">
    <name type="scientific">Ilex paraguariensis</name>
    <name type="common">yerba mate</name>
    <dbReference type="NCBI Taxonomy" id="185542"/>
    <lineage>
        <taxon>Eukaryota</taxon>
        <taxon>Viridiplantae</taxon>
        <taxon>Streptophyta</taxon>
        <taxon>Embryophyta</taxon>
        <taxon>Tracheophyta</taxon>
        <taxon>Spermatophyta</taxon>
        <taxon>Magnoliopsida</taxon>
        <taxon>eudicotyledons</taxon>
        <taxon>Gunneridae</taxon>
        <taxon>Pentapetalae</taxon>
        <taxon>asterids</taxon>
        <taxon>campanulids</taxon>
        <taxon>Aquifoliales</taxon>
        <taxon>Aquifoliaceae</taxon>
        <taxon>Ilex</taxon>
    </lineage>
</organism>
<evidence type="ECO:0000313" key="4">
    <source>
        <dbReference type="Proteomes" id="UP001642360"/>
    </source>
</evidence>
<dbReference type="PRINTS" id="PR00391">
    <property type="entry name" value="PITRANSFER"/>
</dbReference>
<keyword evidence="4" id="KW-1185">Reference proteome</keyword>
<name>A0ABC8RFS2_9AQUA</name>
<feature type="domain" description="Phosphatidylinositol transfer protein N-terminal" evidence="1">
    <location>
        <begin position="1"/>
        <end position="231"/>
    </location>
</feature>
<dbReference type="InterPro" id="IPR001666">
    <property type="entry name" value="PI_transfer"/>
</dbReference>
<accession>A0ABC8RFS2</accession>
<dbReference type="PANTHER" id="PTHR10658:SF11">
    <property type="entry name" value="VIBRATOR, ISOFORM B"/>
    <property type="match status" value="1"/>
</dbReference>
<proteinExistence type="predicted"/>
<reference evidence="2 4" key="1">
    <citation type="submission" date="2024-02" db="EMBL/GenBank/DDBJ databases">
        <authorList>
            <person name="Vignale AGUSTIN F."/>
            <person name="Sosa J E."/>
            <person name="Modenutti C."/>
        </authorList>
    </citation>
    <scope>NUCLEOTIDE SEQUENCE [LARGE SCALE GENOMIC DNA]</scope>
</reference>
<evidence type="ECO:0000313" key="2">
    <source>
        <dbReference type="EMBL" id="CAK9143207.1"/>
    </source>
</evidence>